<feature type="transmembrane region" description="Helical" evidence="6">
    <location>
        <begin position="39"/>
        <end position="56"/>
    </location>
</feature>
<reference evidence="8 9" key="1">
    <citation type="submission" date="2019-05" db="EMBL/GenBank/DDBJ databases">
        <title>Complete genome sequencing of Anaerostipes rhamnosivorans.</title>
        <authorList>
            <person name="Bui T.P.N."/>
            <person name="de Vos W.M."/>
        </authorList>
    </citation>
    <scope>NUCLEOTIDE SEQUENCE [LARGE SCALE GENOMIC DNA]</scope>
    <source>
        <strain evidence="8 9">1y2</strain>
    </source>
</reference>
<feature type="transmembrane region" description="Helical" evidence="6">
    <location>
        <begin position="180"/>
        <end position="198"/>
    </location>
</feature>
<feature type="domain" description="EamA" evidence="7">
    <location>
        <begin position="152"/>
        <end position="280"/>
    </location>
</feature>
<dbReference type="InterPro" id="IPR037185">
    <property type="entry name" value="EmrE-like"/>
</dbReference>
<comment type="similarity">
    <text evidence="2">Belongs to the EamA transporter family.</text>
</comment>
<feature type="transmembrane region" description="Helical" evidence="6">
    <location>
        <begin position="123"/>
        <end position="143"/>
    </location>
</feature>
<evidence type="ECO:0000259" key="7">
    <source>
        <dbReference type="Pfam" id="PF00892"/>
    </source>
</evidence>
<accession>A0A4P8IEF1</accession>
<dbReference type="Proteomes" id="UP000298653">
    <property type="component" value="Chromosome"/>
</dbReference>
<dbReference type="EMBL" id="CP040058">
    <property type="protein sequence ID" value="QCP35027.1"/>
    <property type="molecule type" value="Genomic_DNA"/>
</dbReference>
<dbReference type="KEGG" id="arf:AR1Y2_1573"/>
<feature type="transmembrane region" description="Helical" evidence="6">
    <location>
        <begin position="240"/>
        <end position="258"/>
    </location>
</feature>
<sequence>MSKNQKIRGIICIILSAFCFAWMNAFVKLSGDLPSIEKSFFRNLVALIFAFVMIKKSGAGFRFQMKNLHWFILRSLAGTLGIFCNFYAVDHLVLSDASTLNKLSPFFVIVFSYLILREKITIFQLTCITSAFIGSMFIVKPSFASVSVLPAFIGFMGGLFAGCAYACVRKLGTRGERGPFIVFFFSTFSCISCIPFMIGNFHPISGIQLVYLLLAGLAAAGGQFSITAAYTYAPGKEISIYDYTQIIFSTLLGFFLFGQVPDGFSILGYLIIIAAAVVMFFYNNRRDKKE</sequence>
<dbReference type="RefSeq" id="WP_137328458.1">
    <property type="nucleotide sequence ID" value="NZ_CP040058.1"/>
</dbReference>
<dbReference type="PANTHER" id="PTHR22911:SF6">
    <property type="entry name" value="SOLUTE CARRIER FAMILY 35 MEMBER G1"/>
    <property type="match status" value="1"/>
</dbReference>
<dbReference type="GO" id="GO:0016020">
    <property type="term" value="C:membrane"/>
    <property type="evidence" value="ECO:0007669"/>
    <property type="project" value="UniProtKB-SubCell"/>
</dbReference>
<name>A0A4P8IEF1_9FIRM</name>
<dbReference type="SUPFAM" id="SSF103481">
    <property type="entry name" value="Multidrug resistance efflux transporter EmrE"/>
    <property type="match status" value="2"/>
</dbReference>
<protein>
    <submittedName>
        <fullName evidence="8">Permease of the drug/metabolite transporter (DMT) superfamily</fullName>
    </submittedName>
</protein>
<evidence type="ECO:0000256" key="1">
    <source>
        <dbReference type="ARBA" id="ARBA00004141"/>
    </source>
</evidence>
<evidence type="ECO:0000256" key="3">
    <source>
        <dbReference type="ARBA" id="ARBA00022692"/>
    </source>
</evidence>
<evidence type="ECO:0000256" key="6">
    <source>
        <dbReference type="SAM" id="Phobius"/>
    </source>
</evidence>
<dbReference type="AlphaFoldDB" id="A0A4P8IEF1"/>
<feature type="transmembrane region" description="Helical" evidence="6">
    <location>
        <begin position="68"/>
        <end position="88"/>
    </location>
</feature>
<feature type="transmembrane region" description="Helical" evidence="6">
    <location>
        <begin position="7"/>
        <end position="27"/>
    </location>
</feature>
<feature type="transmembrane region" description="Helical" evidence="6">
    <location>
        <begin position="210"/>
        <end position="233"/>
    </location>
</feature>
<dbReference type="Pfam" id="PF00892">
    <property type="entry name" value="EamA"/>
    <property type="match status" value="2"/>
</dbReference>
<feature type="transmembrane region" description="Helical" evidence="6">
    <location>
        <begin position="100"/>
        <end position="116"/>
    </location>
</feature>
<evidence type="ECO:0000256" key="5">
    <source>
        <dbReference type="ARBA" id="ARBA00023136"/>
    </source>
</evidence>
<dbReference type="InterPro" id="IPR000620">
    <property type="entry name" value="EamA_dom"/>
</dbReference>
<keyword evidence="5 6" id="KW-0472">Membrane</keyword>
<proteinExistence type="inferred from homology"/>
<evidence type="ECO:0000313" key="8">
    <source>
        <dbReference type="EMBL" id="QCP35027.1"/>
    </source>
</evidence>
<dbReference type="Gene3D" id="1.10.3730.20">
    <property type="match status" value="1"/>
</dbReference>
<feature type="domain" description="EamA" evidence="7">
    <location>
        <begin position="8"/>
        <end position="139"/>
    </location>
</feature>
<comment type="subcellular location">
    <subcellularLocation>
        <location evidence="1">Membrane</location>
        <topology evidence="1">Multi-pass membrane protein</topology>
    </subcellularLocation>
</comment>
<dbReference type="PANTHER" id="PTHR22911">
    <property type="entry name" value="ACYL-MALONYL CONDENSING ENZYME-RELATED"/>
    <property type="match status" value="1"/>
</dbReference>
<evidence type="ECO:0000313" key="9">
    <source>
        <dbReference type="Proteomes" id="UP000298653"/>
    </source>
</evidence>
<keyword evidence="9" id="KW-1185">Reference proteome</keyword>
<keyword evidence="3 6" id="KW-0812">Transmembrane</keyword>
<gene>
    <name evidence="8" type="ORF">AR1Y2_1573</name>
</gene>
<keyword evidence="4 6" id="KW-1133">Transmembrane helix</keyword>
<evidence type="ECO:0000256" key="2">
    <source>
        <dbReference type="ARBA" id="ARBA00007362"/>
    </source>
</evidence>
<organism evidence="8 9">
    <name type="scientific">Anaerostipes rhamnosivorans</name>
    <dbReference type="NCBI Taxonomy" id="1229621"/>
    <lineage>
        <taxon>Bacteria</taxon>
        <taxon>Bacillati</taxon>
        <taxon>Bacillota</taxon>
        <taxon>Clostridia</taxon>
        <taxon>Lachnospirales</taxon>
        <taxon>Lachnospiraceae</taxon>
        <taxon>Anaerostipes</taxon>
    </lineage>
</organism>
<feature type="transmembrane region" description="Helical" evidence="6">
    <location>
        <begin position="149"/>
        <end position="168"/>
    </location>
</feature>
<feature type="transmembrane region" description="Helical" evidence="6">
    <location>
        <begin position="264"/>
        <end position="282"/>
    </location>
</feature>
<dbReference type="OrthoDB" id="5148831at2"/>
<evidence type="ECO:0000256" key="4">
    <source>
        <dbReference type="ARBA" id="ARBA00022989"/>
    </source>
</evidence>